<accession>W3A187</accession>
<reference evidence="1 2" key="1">
    <citation type="submission" date="2013-11" db="EMBL/GenBank/DDBJ databases">
        <title>The Genome Sequence of Phytophthora parasitica P10297.</title>
        <authorList>
            <consortium name="The Broad Institute Genomics Platform"/>
            <person name="Russ C."/>
            <person name="Tyler B."/>
            <person name="Panabieres F."/>
            <person name="Shan W."/>
            <person name="Tripathy S."/>
            <person name="Grunwald N."/>
            <person name="Machado M."/>
            <person name="Johnson C.S."/>
            <person name="Walker B."/>
            <person name="Young S.K."/>
            <person name="Zeng Q."/>
            <person name="Gargeya S."/>
            <person name="Fitzgerald M."/>
            <person name="Haas B."/>
            <person name="Abouelleil A."/>
            <person name="Allen A.W."/>
            <person name="Alvarado L."/>
            <person name="Arachchi H.M."/>
            <person name="Berlin A.M."/>
            <person name="Chapman S.B."/>
            <person name="Gainer-Dewar J."/>
            <person name="Goldberg J."/>
            <person name="Griggs A."/>
            <person name="Gujja S."/>
            <person name="Hansen M."/>
            <person name="Howarth C."/>
            <person name="Imamovic A."/>
            <person name="Ireland A."/>
            <person name="Larimer J."/>
            <person name="McCowan C."/>
            <person name="Murphy C."/>
            <person name="Pearson M."/>
            <person name="Poon T.W."/>
            <person name="Priest M."/>
            <person name="Roberts A."/>
            <person name="Saif S."/>
            <person name="Shea T."/>
            <person name="Sisk P."/>
            <person name="Sykes S."/>
            <person name="Wortman J."/>
            <person name="Nusbaum C."/>
            <person name="Birren B."/>
        </authorList>
    </citation>
    <scope>NUCLEOTIDE SEQUENCE [LARGE SCALE GENOMIC DNA]</scope>
    <source>
        <strain evidence="1 2">P10297</strain>
    </source>
</reference>
<protein>
    <submittedName>
        <fullName evidence="1">Uncharacterized protein</fullName>
    </submittedName>
</protein>
<gene>
    <name evidence="1" type="ORF">F442_01720</name>
</gene>
<organism evidence="1 2">
    <name type="scientific">Phytophthora nicotianae P10297</name>
    <dbReference type="NCBI Taxonomy" id="1317064"/>
    <lineage>
        <taxon>Eukaryota</taxon>
        <taxon>Sar</taxon>
        <taxon>Stramenopiles</taxon>
        <taxon>Oomycota</taxon>
        <taxon>Peronosporomycetes</taxon>
        <taxon>Peronosporales</taxon>
        <taxon>Peronosporaceae</taxon>
        <taxon>Phytophthora</taxon>
    </lineage>
</organism>
<dbReference type="EMBL" id="ANIY01000346">
    <property type="protein sequence ID" value="ETP53392.1"/>
    <property type="molecule type" value="Genomic_DNA"/>
</dbReference>
<sequence>MVVTQARLPDGAPLVVPNNTTFQQLQHVDTQQAAIDSAMQEGQQLATAEDHLVCVKIQGIPVAMEVNVSDIRSALGLPDYSLRPQFREPPYSRNVEFNFNWIKVGCSLQTYLPSFDVSSTKTS</sequence>
<dbReference type="Proteomes" id="UP000018948">
    <property type="component" value="Unassembled WGS sequence"/>
</dbReference>
<evidence type="ECO:0000313" key="1">
    <source>
        <dbReference type="EMBL" id="ETP53392.1"/>
    </source>
</evidence>
<dbReference type="AlphaFoldDB" id="W3A187"/>
<proteinExistence type="predicted"/>
<name>W3A187_PHYNI</name>
<dbReference type="OrthoDB" id="110390at2759"/>
<evidence type="ECO:0000313" key="2">
    <source>
        <dbReference type="Proteomes" id="UP000018948"/>
    </source>
</evidence>
<comment type="caution">
    <text evidence="1">The sequence shown here is derived from an EMBL/GenBank/DDBJ whole genome shotgun (WGS) entry which is preliminary data.</text>
</comment>